<comment type="caution">
    <text evidence="2">The sequence shown here is derived from an EMBL/GenBank/DDBJ whole genome shotgun (WGS) entry which is preliminary data.</text>
</comment>
<reference evidence="3 4" key="2">
    <citation type="submission" date="2014-07" db="EMBL/GenBank/DDBJ databases">
        <title>Porphyromonadaceae bacterium OUH 334697 = ATCC BAA-2682 = DSM 28341 draft genome.</title>
        <authorList>
            <person name="Sydenham T.V."/>
            <person name="Hasman H."/>
            <person name="Justesen U.S."/>
        </authorList>
    </citation>
    <scope>NUCLEOTIDE SEQUENCE [LARGE SCALE GENOMIC DNA]</scope>
    <source>
        <strain evidence="3 4">OUH 334697</strain>
    </source>
</reference>
<sequence>MKRLIALLAVQLLFWGSLSAQRITEFSEYDFLFEKRPFGRLFSDTLKKPNLDNAFTLSNPLQPDPKKKILTRNDSIYFKKLPLKEPNAKRDGLSNVDFKYILPAKPLFYISLWDYSPKPMPDKRSLFYNPLERKSRDLQNLRYLWSGDITHFREIGYSGNYPGQQKPVYKIYIVRNGKKIKGFGIELLDDE</sequence>
<evidence type="ECO:0000256" key="1">
    <source>
        <dbReference type="SAM" id="SignalP"/>
    </source>
</evidence>
<evidence type="ECO:0000313" key="4">
    <source>
        <dbReference type="Proteomes" id="UP000031937"/>
    </source>
</evidence>
<evidence type="ECO:0000313" key="3">
    <source>
        <dbReference type="EMBL" id="KIO47320.1"/>
    </source>
</evidence>
<reference evidence="2 5" key="1">
    <citation type="submission" date="2014-07" db="EMBL/GenBank/DDBJ databases">
        <title>Porphyromonadaceae bacterium OUH 308042 = ATCC BAA-2681 = DSM 28342 draft genome.</title>
        <authorList>
            <person name="Sydenham T.V."/>
            <person name="Hasman H."/>
            <person name="Justensen U.S."/>
        </authorList>
    </citation>
    <scope>NUCLEOTIDE SEQUENCE [LARGE SCALE GENOMIC DNA]</scope>
    <source>
        <strain evidence="2 5">OUH 308042</strain>
    </source>
</reference>
<feature type="signal peptide" evidence="1">
    <location>
        <begin position="1"/>
        <end position="20"/>
    </location>
</feature>
<dbReference type="EMBL" id="JPIU01000040">
    <property type="protein sequence ID" value="KIO44020.1"/>
    <property type="molecule type" value="Genomic_DNA"/>
</dbReference>
<evidence type="ECO:0000313" key="2">
    <source>
        <dbReference type="EMBL" id="KIO44020.1"/>
    </source>
</evidence>
<dbReference type="AlphaFoldDB" id="A0A0C3R3Z1"/>
<organism evidence="2 5">
    <name type="scientific">Sanguibacteroides justesenii</name>
    <dbReference type="NCBI Taxonomy" id="1547597"/>
    <lineage>
        <taxon>Bacteria</taxon>
        <taxon>Pseudomonadati</taxon>
        <taxon>Bacteroidota</taxon>
        <taxon>Bacteroidia</taxon>
        <taxon>Bacteroidales</taxon>
        <taxon>Porphyromonadaceae</taxon>
        <taxon>Sanguibacteroides</taxon>
    </lineage>
</organism>
<accession>A0A0C3R3Z1</accession>
<dbReference type="RefSeq" id="WP_041502138.1">
    <property type="nucleotide sequence ID" value="NZ_JPIT01000007.1"/>
</dbReference>
<evidence type="ECO:0008006" key="6">
    <source>
        <dbReference type="Google" id="ProtNLM"/>
    </source>
</evidence>
<protein>
    <recommendedName>
        <fullName evidence="6">DUF4858 domain-containing protein</fullName>
    </recommendedName>
</protein>
<dbReference type="Proteomes" id="UP000031980">
    <property type="component" value="Unassembled WGS sequence"/>
</dbReference>
<proteinExistence type="predicted"/>
<keyword evidence="1" id="KW-0732">Signal</keyword>
<dbReference type="Proteomes" id="UP000031937">
    <property type="component" value="Unassembled WGS sequence"/>
</dbReference>
<dbReference type="EMBL" id="JPIT01000007">
    <property type="protein sequence ID" value="KIO47320.1"/>
    <property type="molecule type" value="Genomic_DNA"/>
</dbReference>
<gene>
    <name evidence="2" type="ORF">BA92_11580</name>
    <name evidence="3" type="ORF">IE90_01670</name>
</gene>
<keyword evidence="5" id="KW-1185">Reference proteome</keyword>
<feature type="chain" id="PRO_5002168793" description="DUF4858 domain-containing protein" evidence="1">
    <location>
        <begin position="21"/>
        <end position="191"/>
    </location>
</feature>
<name>A0A0C3R3Z1_9PORP</name>
<evidence type="ECO:0000313" key="5">
    <source>
        <dbReference type="Proteomes" id="UP000031980"/>
    </source>
</evidence>